<dbReference type="GO" id="GO:0008168">
    <property type="term" value="F:methyltransferase activity"/>
    <property type="evidence" value="ECO:0007669"/>
    <property type="project" value="UniProtKB-KW"/>
</dbReference>
<dbReference type="CDD" id="cd02440">
    <property type="entry name" value="AdoMet_MTases"/>
    <property type="match status" value="1"/>
</dbReference>
<accession>E7N3V0</accession>
<dbReference type="GO" id="GO:0032259">
    <property type="term" value="P:methylation"/>
    <property type="evidence" value="ECO:0007669"/>
    <property type="project" value="UniProtKB-KW"/>
</dbReference>
<sequence>MKPSYGNWISNSMLKTFYGVAVGLFAVSQALAFTLGKETYYYVACILCTFATVAALYMSYCHYVFSFGGGGLMRRIHNYLLEHLAWNGKGTLLDVGCGSGALSIAAAKQFPAAKVQGIDAWGAMWDYSKDQCDRNAEIEGVGARCTFMPGDAAKIDFPSKSFDAVISNFVYHEVRTQKDKFMLVEETLRTLKKGGSFALQDTFGDKDRYGKMEEFLEYLKEHDDIDDITYVPNIARHIPMPFLVRFMLRDCGLIYGRK</sequence>
<keyword evidence="3" id="KW-0489">Methyltransferase</keyword>
<evidence type="ECO:0000313" key="4">
    <source>
        <dbReference type="Proteomes" id="UP000004633"/>
    </source>
</evidence>
<dbReference type="SUPFAM" id="SSF53335">
    <property type="entry name" value="S-adenosyl-L-methionine-dependent methyltransferases"/>
    <property type="match status" value="1"/>
</dbReference>
<evidence type="ECO:0000259" key="2">
    <source>
        <dbReference type="Pfam" id="PF13649"/>
    </source>
</evidence>
<dbReference type="EMBL" id="AECV01000036">
    <property type="protein sequence ID" value="EFW29127.1"/>
    <property type="molecule type" value="Genomic_DNA"/>
</dbReference>
<dbReference type="PANTHER" id="PTHR43675:SF30">
    <property type="entry name" value="CYCLOPROPANE-FATTY-ACYL-PHOSPHOLIPID SYNTHASE"/>
    <property type="match status" value="1"/>
</dbReference>
<keyword evidence="3" id="KW-0808">Transferase</keyword>
<keyword evidence="1" id="KW-0472">Membrane</keyword>
<comment type="caution">
    <text evidence="3">The sequence shown here is derived from an EMBL/GenBank/DDBJ whole genome shotgun (WGS) entry which is preliminary data.</text>
</comment>
<dbReference type="RefSeq" id="WP_009350338.1">
    <property type="nucleotide sequence ID" value="NZ_GL638147.1"/>
</dbReference>
<dbReference type="PANTHER" id="PTHR43675">
    <property type="entry name" value="ARSENITE METHYLTRANSFERASE"/>
    <property type="match status" value="1"/>
</dbReference>
<keyword evidence="1" id="KW-0812">Transmembrane</keyword>
<organism evidence="3 4">
    <name type="scientific">Selenomonas artemidis F0399</name>
    <dbReference type="NCBI Taxonomy" id="749551"/>
    <lineage>
        <taxon>Bacteria</taxon>
        <taxon>Bacillati</taxon>
        <taxon>Bacillota</taxon>
        <taxon>Negativicutes</taxon>
        <taxon>Selenomonadales</taxon>
        <taxon>Selenomonadaceae</taxon>
        <taxon>Selenomonas</taxon>
    </lineage>
</organism>
<evidence type="ECO:0000313" key="3">
    <source>
        <dbReference type="EMBL" id="EFW29127.1"/>
    </source>
</evidence>
<feature type="transmembrane region" description="Helical" evidence="1">
    <location>
        <begin position="12"/>
        <end position="34"/>
    </location>
</feature>
<dbReference type="InterPro" id="IPR026669">
    <property type="entry name" value="Arsenite_MeTrfase-like"/>
</dbReference>
<dbReference type="Pfam" id="PF13649">
    <property type="entry name" value="Methyltransf_25"/>
    <property type="match status" value="1"/>
</dbReference>
<name>E7N3V0_9FIRM</name>
<gene>
    <name evidence="3" type="ORF">HMPREF9555_01690</name>
</gene>
<dbReference type="STRING" id="749551.HMPREF9555_01690"/>
<dbReference type="HOGENOM" id="CLU_076542_1_0_9"/>
<feature type="domain" description="Methyltransferase" evidence="2">
    <location>
        <begin position="93"/>
        <end position="195"/>
    </location>
</feature>
<dbReference type="AlphaFoldDB" id="E7N3V0"/>
<proteinExistence type="predicted"/>
<keyword evidence="4" id="KW-1185">Reference proteome</keyword>
<reference evidence="3 4" key="1">
    <citation type="submission" date="2010-08" db="EMBL/GenBank/DDBJ databases">
        <authorList>
            <person name="Weinstock G."/>
            <person name="Sodergren E."/>
            <person name="Clifton S."/>
            <person name="Fulton L."/>
            <person name="Fulton B."/>
            <person name="Courtney L."/>
            <person name="Fronick C."/>
            <person name="Harrison M."/>
            <person name="Strong C."/>
            <person name="Farmer C."/>
            <person name="Delahaunty K."/>
            <person name="Markovic C."/>
            <person name="Hall O."/>
            <person name="Minx P."/>
            <person name="Tomlinson C."/>
            <person name="Mitreva M."/>
            <person name="Hou S."/>
            <person name="Chen J."/>
            <person name="Wollam A."/>
            <person name="Pepin K.H."/>
            <person name="Johnson M."/>
            <person name="Bhonagiri V."/>
            <person name="Zhang X."/>
            <person name="Suruliraj S."/>
            <person name="Warren W."/>
            <person name="Chinwalla A."/>
            <person name="Mardis E.R."/>
            <person name="Wilson R.K."/>
        </authorList>
    </citation>
    <scope>NUCLEOTIDE SEQUENCE [LARGE SCALE GENOMIC DNA]</scope>
    <source>
        <strain evidence="3 4">F0399</strain>
    </source>
</reference>
<dbReference type="Proteomes" id="UP000004633">
    <property type="component" value="Unassembled WGS sequence"/>
</dbReference>
<dbReference type="InterPro" id="IPR041698">
    <property type="entry name" value="Methyltransf_25"/>
</dbReference>
<dbReference type="Gene3D" id="3.40.50.150">
    <property type="entry name" value="Vaccinia Virus protein VP39"/>
    <property type="match status" value="1"/>
</dbReference>
<dbReference type="InterPro" id="IPR029063">
    <property type="entry name" value="SAM-dependent_MTases_sf"/>
</dbReference>
<protein>
    <submittedName>
        <fullName evidence="3">Methyltransferase domain protein</fullName>
    </submittedName>
</protein>
<feature type="transmembrane region" description="Helical" evidence="1">
    <location>
        <begin position="40"/>
        <end position="65"/>
    </location>
</feature>
<keyword evidence="1" id="KW-1133">Transmembrane helix</keyword>
<evidence type="ECO:0000256" key="1">
    <source>
        <dbReference type="SAM" id="Phobius"/>
    </source>
</evidence>